<dbReference type="OrthoDB" id="543373at2759"/>
<name>A0A4Y9ZAD5_9AGAM</name>
<protein>
    <submittedName>
        <fullName evidence="2">Uncharacterized protein</fullName>
    </submittedName>
</protein>
<reference evidence="2 3" key="1">
    <citation type="submission" date="2019-02" db="EMBL/GenBank/DDBJ databases">
        <title>Genome sequencing of the rare red list fungi Dentipellis fragilis.</title>
        <authorList>
            <person name="Buettner E."/>
            <person name="Kellner H."/>
        </authorList>
    </citation>
    <scope>NUCLEOTIDE SEQUENCE [LARGE SCALE GENOMIC DNA]</scope>
    <source>
        <strain evidence="2 3">DSM 105465</strain>
    </source>
</reference>
<accession>A0A4Y9ZAD5</accession>
<dbReference type="AlphaFoldDB" id="A0A4Y9ZAD5"/>
<evidence type="ECO:0000313" key="3">
    <source>
        <dbReference type="Proteomes" id="UP000298327"/>
    </source>
</evidence>
<dbReference type="Proteomes" id="UP000298327">
    <property type="component" value="Unassembled WGS sequence"/>
</dbReference>
<dbReference type="EMBL" id="SEOQ01000039">
    <property type="protein sequence ID" value="TFY71735.1"/>
    <property type="molecule type" value="Genomic_DNA"/>
</dbReference>
<keyword evidence="3" id="KW-1185">Reference proteome</keyword>
<gene>
    <name evidence="2" type="ORF">EVG20_g1275</name>
</gene>
<evidence type="ECO:0000256" key="1">
    <source>
        <dbReference type="SAM" id="Phobius"/>
    </source>
</evidence>
<organism evidence="2 3">
    <name type="scientific">Dentipellis fragilis</name>
    <dbReference type="NCBI Taxonomy" id="205917"/>
    <lineage>
        <taxon>Eukaryota</taxon>
        <taxon>Fungi</taxon>
        <taxon>Dikarya</taxon>
        <taxon>Basidiomycota</taxon>
        <taxon>Agaricomycotina</taxon>
        <taxon>Agaricomycetes</taxon>
        <taxon>Russulales</taxon>
        <taxon>Hericiaceae</taxon>
        <taxon>Dentipellis</taxon>
    </lineage>
</organism>
<comment type="caution">
    <text evidence="2">The sequence shown here is derived from an EMBL/GenBank/DDBJ whole genome shotgun (WGS) entry which is preliminary data.</text>
</comment>
<dbReference type="InterPro" id="IPR011989">
    <property type="entry name" value="ARM-like"/>
</dbReference>
<keyword evidence="1" id="KW-0472">Membrane</keyword>
<dbReference type="Gene3D" id="1.25.10.10">
    <property type="entry name" value="Leucine-rich Repeat Variant"/>
    <property type="match status" value="1"/>
</dbReference>
<sequence length="142" mass="16015">MLNSTDLRLGHFASILTSVAAVGFLTYILRPPSDMFPPDGEEPWPEDAARSSVADAMVRYWFASVDAATHDETCSDTKLRQRLFKAWSEACTTMGHDFGRYIPFVMPRLLQSASIMAGFEREIYYIAYKTVALTDDDDDIMN</sequence>
<proteinExistence type="predicted"/>
<keyword evidence="1" id="KW-0812">Transmembrane</keyword>
<keyword evidence="1" id="KW-1133">Transmembrane helix</keyword>
<feature type="transmembrane region" description="Helical" evidence="1">
    <location>
        <begin position="12"/>
        <end position="29"/>
    </location>
</feature>
<evidence type="ECO:0000313" key="2">
    <source>
        <dbReference type="EMBL" id="TFY71735.1"/>
    </source>
</evidence>